<dbReference type="RefSeq" id="WP_165136669.1">
    <property type="nucleotide sequence ID" value="NZ_CP049250.1"/>
</dbReference>
<protein>
    <submittedName>
        <fullName evidence="1">Uncharacterized protein</fullName>
    </submittedName>
</protein>
<dbReference type="Proteomes" id="UP000519897">
    <property type="component" value="Unassembled WGS sequence"/>
</dbReference>
<evidence type="ECO:0000313" key="1">
    <source>
        <dbReference type="EMBL" id="MBB4142739.1"/>
    </source>
</evidence>
<organism evidence="1 2">
    <name type="scientific">Rhizobium rhizoryzae</name>
    <dbReference type="NCBI Taxonomy" id="451876"/>
    <lineage>
        <taxon>Bacteria</taxon>
        <taxon>Pseudomonadati</taxon>
        <taxon>Pseudomonadota</taxon>
        <taxon>Alphaproteobacteria</taxon>
        <taxon>Hyphomicrobiales</taxon>
        <taxon>Rhizobiaceae</taxon>
        <taxon>Rhizobium/Agrobacterium group</taxon>
        <taxon>Rhizobium</taxon>
    </lineage>
</organism>
<keyword evidence="2" id="KW-1185">Reference proteome</keyword>
<reference evidence="1 2" key="1">
    <citation type="submission" date="2020-08" db="EMBL/GenBank/DDBJ databases">
        <title>Genomic Encyclopedia of Type Strains, Phase IV (KMG-IV): sequencing the most valuable type-strain genomes for metagenomic binning, comparative biology and taxonomic classification.</title>
        <authorList>
            <person name="Goeker M."/>
        </authorList>
    </citation>
    <scope>NUCLEOTIDE SEQUENCE [LARGE SCALE GENOMIC DNA]</scope>
    <source>
        <strain evidence="1 2">DSM 29514</strain>
    </source>
</reference>
<dbReference type="AlphaFoldDB" id="A0A7W6PQB4"/>
<sequence>MVQRKIDTAFAYAAGLSATRKAQKRAPGPSACDEDFVSADVQRANSFGPDYDPAYFAKLDALIEEHYGPIVDYKIVNN</sequence>
<accession>A0A7W6PQB4</accession>
<name>A0A7W6PQB4_9HYPH</name>
<evidence type="ECO:0000313" key="2">
    <source>
        <dbReference type="Proteomes" id="UP000519897"/>
    </source>
</evidence>
<dbReference type="EMBL" id="JACIEC010000001">
    <property type="protein sequence ID" value="MBB4142739.1"/>
    <property type="molecule type" value="Genomic_DNA"/>
</dbReference>
<gene>
    <name evidence="1" type="ORF">GGQ72_001238</name>
</gene>
<proteinExistence type="predicted"/>
<comment type="caution">
    <text evidence="1">The sequence shown here is derived from an EMBL/GenBank/DDBJ whole genome shotgun (WGS) entry which is preliminary data.</text>
</comment>